<evidence type="ECO:0000313" key="3">
    <source>
        <dbReference type="EMBL" id="GIL55602.1"/>
    </source>
</evidence>
<name>A0A8J4B752_9CHLO</name>
<dbReference type="InterPro" id="IPR000182">
    <property type="entry name" value="GNAT_dom"/>
</dbReference>
<dbReference type="CDD" id="cd04301">
    <property type="entry name" value="NAT_SF"/>
    <property type="match status" value="1"/>
</dbReference>
<evidence type="ECO:0000259" key="2">
    <source>
        <dbReference type="PROSITE" id="PS51186"/>
    </source>
</evidence>
<feature type="domain" description="N-acetyltransferase" evidence="2">
    <location>
        <begin position="50"/>
        <end position="204"/>
    </location>
</feature>
<dbReference type="PROSITE" id="PS51186">
    <property type="entry name" value="GNAT"/>
    <property type="match status" value="1"/>
</dbReference>
<dbReference type="SUPFAM" id="SSF55729">
    <property type="entry name" value="Acyl-CoA N-acyltransferases (Nat)"/>
    <property type="match status" value="1"/>
</dbReference>
<dbReference type="EMBL" id="BNCO01000021">
    <property type="protein sequence ID" value="GIL55602.1"/>
    <property type="molecule type" value="Genomic_DNA"/>
</dbReference>
<gene>
    <name evidence="3" type="ORF">Vafri_11024</name>
</gene>
<evidence type="ECO:0000256" key="1">
    <source>
        <dbReference type="SAM" id="Phobius"/>
    </source>
</evidence>
<dbReference type="GO" id="GO:0016747">
    <property type="term" value="F:acyltransferase activity, transferring groups other than amino-acyl groups"/>
    <property type="evidence" value="ECO:0007669"/>
    <property type="project" value="InterPro"/>
</dbReference>
<keyword evidence="4" id="KW-1185">Reference proteome</keyword>
<keyword evidence="1" id="KW-1133">Transmembrane helix</keyword>
<dbReference type="InterPro" id="IPR016181">
    <property type="entry name" value="Acyl_CoA_acyltransferase"/>
</dbReference>
<feature type="transmembrane region" description="Helical" evidence="1">
    <location>
        <begin position="173"/>
        <end position="196"/>
    </location>
</feature>
<dbReference type="AlphaFoldDB" id="A0A8J4B752"/>
<proteinExistence type="predicted"/>
<comment type="caution">
    <text evidence="3">The sequence shown here is derived from an EMBL/GenBank/DDBJ whole genome shotgun (WGS) entry which is preliminary data.</text>
</comment>
<protein>
    <recommendedName>
        <fullName evidence="2">N-acetyltransferase domain-containing protein</fullName>
    </recommendedName>
</protein>
<reference evidence="3" key="1">
    <citation type="journal article" date="2021" name="Proc. Natl. Acad. Sci. U.S.A.">
        <title>Three genomes in the algal genus Volvox reveal the fate of a haploid sex-determining region after a transition to homothallism.</title>
        <authorList>
            <person name="Yamamoto K."/>
            <person name="Hamaji T."/>
            <person name="Kawai-Toyooka H."/>
            <person name="Matsuzaki R."/>
            <person name="Takahashi F."/>
            <person name="Nishimura Y."/>
            <person name="Kawachi M."/>
            <person name="Noguchi H."/>
            <person name="Minakuchi Y."/>
            <person name="Umen J.G."/>
            <person name="Toyoda A."/>
            <person name="Nozaki H."/>
        </authorList>
    </citation>
    <scope>NUCLEOTIDE SEQUENCE</scope>
    <source>
        <strain evidence="3">NIES-3780</strain>
    </source>
</reference>
<sequence>MLPSYVGTARPHKPLYYCTPRGYLRQLTRVHNREAVTRPFDPVQQIAVLENIGDFSWDNVKQVAALLSGAFYEDEDAWNRGTANAREPLLAKALFGWASLFAVLTQHLLYGNKYLTLLASENGKVIGCCGLSFDPAPEDVVAATGVAAGSQYGLLTGLAVAHAHRRRGVASALLAAAAAAAVTRLPPPAMLALLVARTNTPALR</sequence>
<keyword evidence="1" id="KW-0472">Membrane</keyword>
<accession>A0A8J4B752</accession>
<dbReference type="Gene3D" id="3.40.630.30">
    <property type="match status" value="1"/>
</dbReference>
<organism evidence="3 4">
    <name type="scientific">Volvox africanus</name>
    <dbReference type="NCBI Taxonomy" id="51714"/>
    <lineage>
        <taxon>Eukaryota</taxon>
        <taxon>Viridiplantae</taxon>
        <taxon>Chlorophyta</taxon>
        <taxon>core chlorophytes</taxon>
        <taxon>Chlorophyceae</taxon>
        <taxon>CS clade</taxon>
        <taxon>Chlamydomonadales</taxon>
        <taxon>Volvocaceae</taxon>
        <taxon>Volvox</taxon>
    </lineage>
</organism>
<evidence type="ECO:0000313" key="4">
    <source>
        <dbReference type="Proteomes" id="UP000747399"/>
    </source>
</evidence>
<feature type="transmembrane region" description="Helical" evidence="1">
    <location>
        <begin position="89"/>
        <end position="110"/>
    </location>
</feature>
<feature type="transmembrane region" description="Helical" evidence="1">
    <location>
        <begin position="140"/>
        <end position="161"/>
    </location>
</feature>
<dbReference type="Pfam" id="PF00583">
    <property type="entry name" value="Acetyltransf_1"/>
    <property type="match status" value="1"/>
</dbReference>
<dbReference type="Proteomes" id="UP000747399">
    <property type="component" value="Unassembled WGS sequence"/>
</dbReference>
<keyword evidence="1" id="KW-0812">Transmembrane</keyword>